<dbReference type="InterPro" id="IPR002698">
    <property type="entry name" value="FTHF_cligase"/>
</dbReference>
<dbReference type="PIRSF" id="PIRSF006806">
    <property type="entry name" value="FTHF_cligase"/>
    <property type="match status" value="1"/>
</dbReference>
<dbReference type="GO" id="GO:0035999">
    <property type="term" value="P:tetrahydrofolate interconversion"/>
    <property type="evidence" value="ECO:0007669"/>
    <property type="project" value="TreeGrafter"/>
</dbReference>
<sequence length="186" mass="21411">MLQYLSKQELREKVKIFLKKQREKERLAKSKVIQEKLFKLPEFYKSATIFFYASFGEEVETFEMMKQAKVLGKKIGLPKIARNKNFFIPAFVEYLDHDLEDGPFGIKQPKEGCTQMSLEDIDLAVVPGVAFDKTNNRLGRGGGYYDRFLKQLPKDTPTIGLAFDFQVVDTLLQEEHDISVSCVITN</sequence>
<name>A0A3B1DYI1_9ZZZZ</name>
<keyword evidence="4" id="KW-0436">Ligase</keyword>
<dbReference type="PANTHER" id="PTHR23407">
    <property type="entry name" value="ATPASE INHIBITOR/5-FORMYLTETRAHYDROFOLATE CYCLO-LIGASE"/>
    <property type="match status" value="1"/>
</dbReference>
<dbReference type="GO" id="GO:0009396">
    <property type="term" value="P:folic acid-containing compound biosynthetic process"/>
    <property type="evidence" value="ECO:0007669"/>
    <property type="project" value="TreeGrafter"/>
</dbReference>
<dbReference type="GO" id="GO:0030272">
    <property type="term" value="F:5-formyltetrahydrofolate cyclo-ligase activity"/>
    <property type="evidence" value="ECO:0007669"/>
    <property type="project" value="UniProtKB-EC"/>
</dbReference>
<keyword evidence="3" id="KW-0067">ATP-binding</keyword>
<dbReference type="GO" id="GO:0005524">
    <property type="term" value="F:ATP binding"/>
    <property type="evidence" value="ECO:0007669"/>
    <property type="project" value="UniProtKB-KW"/>
</dbReference>
<reference evidence="4" key="1">
    <citation type="submission" date="2018-06" db="EMBL/GenBank/DDBJ databases">
        <authorList>
            <person name="Zhirakovskaya E."/>
        </authorList>
    </citation>
    <scope>NUCLEOTIDE SEQUENCE</scope>
</reference>
<dbReference type="PANTHER" id="PTHR23407:SF1">
    <property type="entry name" value="5-FORMYLTETRAHYDROFOLATE CYCLO-LIGASE"/>
    <property type="match status" value="1"/>
</dbReference>
<dbReference type="SUPFAM" id="SSF100950">
    <property type="entry name" value="NagB/RpiA/CoA transferase-like"/>
    <property type="match status" value="1"/>
</dbReference>
<dbReference type="NCBIfam" id="TIGR02727">
    <property type="entry name" value="MTHFS_bact"/>
    <property type="match status" value="1"/>
</dbReference>
<dbReference type="Gene3D" id="3.40.50.10420">
    <property type="entry name" value="NagB/RpiA/CoA transferase-like"/>
    <property type="match status" value="1"/>
</dbReference>
<dbReference type="InterPro" id="IPR024185">
    <property type="entry name" value="FTHF_cligase-like_sf"/>
</dbReference>
<dbReference type="Pfam" id="PF01812">
    <property type="entry name" value="5-FTHF_cyc-lig"/>
    <property type="match status" value="1"/>
</dbReference>
<organism evidence="4">
    <name type="scientific">hydrothermal vent metagenome</name>
    <dbReference type="NCBI Taxonomy" id="652676"/>
    <lineage>
        <taxon>unclassified sequences</taxon>
        <taxon>metagenomes</taxon>
        <taxon>ecological metagenomes</taxon>
    </lineage>
</organism>
<proteinExistence type="inferred from homology"/>
<keyword evidence="2" id="KW-0547">Nucleotide-binding</keyword>
<evidence type="ECO:0000313" key="4">
    <source>
        <dbReference type="EMBL" id="VAX37495.1"/>
    </source>
</evidence>
<dbReference type="EC" id="6.3.3.2" evidence="4"/>
<evidence type="ECO:0000256" key="1">
    <source>
        <dbReference type="ARBA" id="ARBA00010638"/>
    </source>
</evidence>
<evidence type="ECO:0000256" key="2">
    <source>
        <dbReference type="ARBA" id="ARBA00022741"/>
    </source>
</evidence>
<dbReference type="EMBL" id="UOGJ01000129">
    <property type="protein sequence ID" value="VAX37495.1"/>
    <property type="molecule type" value="Genomic_DNA"/>
</dbReference>
<dbReference type="AlphaFoldDB" id="A0A3B1DYI1"/>
<comment type="similarity">
    <text evidence="1">Belongs to the 5-formyltetrahydrofolate cyclo-ligase family.</text>
</comment>
<dbReference type="InterPro" id="IPR037171">
    <property type="entry name" value="NagB/RpiA_transferase-like"/>
</dbReference>
<gene>
    <name evidence="4" type="ORF">MNBD_UNCLBAC01-554</name>
</gene>
<evidence type="ECO:0000256" key="3">
    <source>
        <dbReference type="ARBA" id="ARBA00022840"/>
    </source>
</evidence>
<accession>A0A3B1DYI1</accession>
<protein>
    <submittedName>
        <fullName evidence="4">5-formyltetrahydrofolate cyclo-ligase</fullName>
        <ecNumber evidence="4">6.3.3.2</ecNumber>
    </submittedName>
</protein>